<dbReference type="PANTHER" id="PTHR31645:SF41">
    <property type="entry name" value="METAL-NICOTIANAMINE TRANSPORTER YSL14-RELATED"/>
    <property type="match status" value="1"/>
</dbReference>
<dbReference type="InterPro" id="IPR031330">
    <property type="entry name" value="Gly_Hdrlase_35_cat"/>
</dbReference>
<feature type="transmembrane region" description="Helical" evidence="11">
    <location>
        <begin position="255"/>
        <end position="277"/>
    </location>
</feature>
<comment type="caution">
    <text evidence="13">The sequence shown here is derived from an EMBL/GenBank/DDBJ whole genome shotgun (WGS) entry which is preliminary data.</text>
</comment>
<feature type="region of interest" description="Disordered" evidence="10">
    <location>
        <begin position="1072"/>
        <end position="1147"/>
    </location>
</feature>
<dbReference type="Pfam" id="PF00076">
    <property type="entry name" value="RRM_1"/>
    <property type="match status" value="1"/>
</dbReference>
<feature type="compositionally biased region" description="Basic and acidic residues" evidence="10">
    <location>
        <begin position="412"/>
        <end position="422"/>
    </location>
</feature>
<dbReference type="Gene3D" id="3.20.20.80">
    <property type="entry name" value="Glycosidases"/>
    <property type="match status" value="1"/>
</dbReference>
<evidence type="ECO:0000313" key="13">
    <source>
        <dbReference type="EMBL" id="PWZ54185.1"/>
    </source>
</evidence>
<dbReference type="InterPro" id="IPR045035">
    <property type="entry name" value="YSL-like"/>
</dbReference>
<dbReference type="InterPro" id="IPR034349">
    <property type="entry name" value="NUCL_RRM1"/>
</dbReference>
<dbReference type="Pfam" id="PF03169">
    <property type="entry name" value="OPT"/>
    <property type="match status" value="1"/>
</dbReference>
<dbReference type="SUPFAM" id="SSF51445">
    <property type="entry name" value="(Trans)glycosidases"/>
    <property type="match status" value="1"/>
</dbReference>
<dbReference type="InterPro" id="IPR035979">
    <property type="entry name" value="RBD_domain_sf"/>
</dbReference>
<dbReference type="InterPro" id="IPR000504">
    <property type="entry name" value="RRM_dom"/>
</dbReference>
<feature type="compositionally biased region" description="Low complexity" evidence="10">
    <location>
        <begin position="1131"/>
        <end position="1141"/>
    </location>
</feature>
<evidence type="ECO:0000256" key="1">
    <source>
        <dbReference type="ARBA" id="ARBA00001412"/>
    </source>
</evidence>
<dbReference type="AlphaFoldDB" id="A0A317Y6D5"/>
<evidence type="ECO:0000256" key="9">
    <source>
        <dbReference type="PROSITE-ProRule" id="PRU00176"/>
    </source>
</evidence>
<feature type="region of interest" description="Disordered" evidence="10">
    <location>
        <begin position="822"/>
        <end position="842"/>
    </location>
</feature>
<proteinExistence type="inferred from homology"/>
<feature type="domain" description="RRM" evidence="12">
    <location>
        <begin position="845"/>
        <end position="921"/>
    </location>
</feature>
<dbReference type="InterPro" id="IPR017853">
    <property type="entry name" value="GH"/>
</dbReference>
<accession>A0A317Y6D5</accession>
<feature type="transmembrane region" description="Helical" evidence="11">
    <location>
        <begin position="187"/>
        <end position="209"/>
    </location>
</feature>
<evidence type="ECO:0000256" key="4">
    <source>
        <dbReference type="ARBA" id="ARBA00012756"/>
    </source>
</evidence>
<dbReference type="SMART" id="SM00360">
    <property type="entry name" value="RRM"/>
    <property type="match status" value="2"/>
</dbReference>
<reference evidence="13" key="1">
    <citation type="journal article" date="2018" name="Nat. Genet.">
        <title>Extensive intraspecific gene order and gene structural variations between Mo17 and other maize genomes.</title>
        <authorList>
            <person name="Sun S."/>
            <person name="Zhou Y."/>
            <person name="Chen J."/>
            <person name="Shi J."/>
            <person name="Zhao H."/>
            <person name="Zhao H."/>
            <person name="Song W."/>
            <person name="Zhang M."/>
            <person name="Cui Y."/>
            <person name="Dong X."/>
            <person name="Liu H."/>
            <person name="Ma X."/>
            <person name="Jiao Y."/>
            <person name="Wang B."/>
            <person name="Wei X."/>
            <person name="Stein J.C."/>
            <person name="Glaubitz J.C."/>
            <person name="Lu F."/>
            <person name="Yu G."/>
            <person name="Liang C."/>
            <person name="Fengler K."/>
            <person name="Li B."/>
            <person name="Rafalski A."/>
            <person name="Schnable P.S."/>
            <person name="Ware D.H."/>
            <person name="Buckler E.S."/>
            <person name="Lai J."/>
        </authorList>
    </citation>
    <scope>NUCLEOTIDE SEQUENCE [LARGE SCALE GENOMIC DNA]</scope>
    <source>
        <tissue evidence="13">Seedling</tissue>
    </source>
</reference>
<dbReference type="Proteomes" id="UP000251960">
    <property type="component" value="Chromosome 1"/>
</dbReference>
<feature type="compositionally biased region" description="Low complexity" evidence="10">
    <location>
        <begin position="709"/>
        <end position="718"/>
    </location>
</feature>
<dbReference type="GO" id="GO:0004565">
    <property type="term" value="F:beta-galactosidase activity"/>
    <property type="evidence" value="ECO:0007669"/>
    <property type="project" value="UniProtKB-EC"/>
</dbReference>
<keyword evidence="8 11" id="KW-0472">Membrane</keyword>
<dbReference type="GO" id="GO:0016020">
    <property type="term" value="C:membrane"/>
    <property type="evidence" value="ECO:0007669"/>
    <property type="project" value="UniProtKB-SubCell"/>
</dbReference>
<feature type="compositionally biased region" description="Acidic residues" evidence="10">
    <location>
        <begin position="662"/>
        <end position="675"/>
    </location>
</feature>
<dbReference type="EC" id="3.2.1.23" evidence="4"/>
<feature type="compositionally biased region" description="Acidic residues" evidence="10">
    <location>
        <begin position="517"/>
        <end position="528"/>
    </location>
</feature>
<keyword evidence="6 11" id="KW-0812">Transmembrane</keyword>
<dbReference type="CDD" id="cd12450">
    <property type="entry name" value="RRM1_NUCLs"/>
    <property type="match status" value="1"/>
</dbReference>
<evidence type="ECO:0000256" key="10">
    <source>
        <dbReference type="SAM" id="MobiDB-lite"/>
    </source>
</evidence>
<gene>
    <name evidence="13" type="primary">Os04g0620700</name>
    <name evidence="13" type="ORF">Zm00014a_025125</name>
</gene>
<feature type="compositionally biased region" description="Gly residues" evidence="10">
    <location>
        <begin position="1104"/>
        <end position="1114"/>
    </location>
</feature>
<feature type="transmembrane region" description="Helical" evidence="11">
    <location>
        <begin position="215"/>
        <end position="234"/>
    </location>
</feature>
<feature type="compositionally biased region" description="Gly residues" evidence="10">
    <location>
        <begin position="1075"/>
        <end position="1095"/>
    </location>
</feature>
<keyword evidence="5" id="KW-0813">Transport</keyword>
<name>A0A317Y6D5_MAIZE</name>
<dbReference type="FunFam" id="3.30.70.330:FF:001290">
    <property type="entry name" value="Nucleolin 2"/>
    <property type="match status" value="1"/>
</dbReference>
<keyword evidence="9" id="KW-0694">RNA-binding</keyword>
<keyword evidence="7 11" id="KW-1133">Transmembrane helix</keyword>
<evidence type="ECO:0000256" key="2">
    <source>
        <dbReference type="ARBA" id="ARBA00004141"/>
    </source>
</evidence>
<feature type="compositionally biased region" description="Acidic residues" evidence="10">
    <location>
        <begin position="484"/>
        <end position="495"/>
    </location>
</feature>
<dbReference type="InterPro" id="IPR012677">
    <property type="entry name" value="Nucleotide-bd_a/b_plait_sf"/>
</dbReference>
<dbReference type="PROSITE" id="PS50102">
    <property type="entry name" value="RRM"/>
    <property type="match status" value="2"/>
</dbReference>
<evidence type="ECO:0000256" key="3">
    <source>
        <dbReference type="ARBA" id="ARBA00010276"/>
    </source>
</evidence>
<comment type="similarity">
    <text evidence="3">Belongs to the YSL (TC 2.A.67.2) family.</text>
</comment>
<dbReference type="Pfam" id="PF01301">
    <property type="entry name" value="Glyco_hydro_35"/>
    <property type="match status" value="1"/>
</dbReference>
<evidence type="ECO:0000256" key="11">
    <source>
        <dbReference type="SAM" id="Phobius"/>
    </source>
</evidence>
<feature type="compositionally biased region" description="Acidic residues" evidence="10">
    <location>
        <begin position="596"/>
        <end position="610"/>
    </location>
</feature>
<feature type="compositionally biased region" description="Acidic residues" evidence="10">
    <location>
        <begin position="450"/>
        <end position="459"/>
    </location>
</feature>
<dbReference type="EMBL" id="NCVQ01000001">
    <property type="protein sequence ID" value="PWZ54185.1"/>
    <property type="molecule type" value="Genomic_DNA"/>
</dbReference>
<organism evidence="13">
    <name type="scientific">Zea mays</name>
    <name type="common">Maize</name>
    <dbReference type="NCBI Taxonomy" id="4577"/>
    <lineage>
        <taxon>Eukaryota</taxon>
        <taxon>Viridiplantae</taxon>
        <taxon>Streptophyta</taxon>
        <taxon>Embryophyta</taxon>
        <taxon>Tracheophyta</taxon>
        <taxon>Spermatophyta</taxon>
        <taxon>Magnoliopsida</taxon>
        <taxon>Liliopsida</taxon>
        <taxon>Poales</taxon>
        <taxon>Poaceae</taxon>
        <taxon>PACMAD clade</taxon>
        <taxon>Panicoideae</taxon>
        <taxon>Andropogonodae</taxon>
        <taxon>Andropogoneae</taxon>
        <taxon>Tripsacinae</taxon>
        <taxon>Zea</taxon>
    </lineage>
</organism>
<dbReference type="ExpressionAtlas" id="A0A317Y6D5">
    <property type="expression patterns" value="baseline and differential"/>
</dbReference>
<feature type="compositionally biased region" description="Acidic residues" evidence="10">
    <location>
        <begin position="696"/>
        <end position="706"/>
    </location>
</feature>
<feature type="compositionally biased region" description="Acidic residues" evidence="10">
    <location>
        <begin position="728"/>
        <end position="742"/>
    </location>
</feature>
<comment type="subcellular location">
    <subcellularLocation>
        <location evidence="2">Membrane</location>
        <topology evidence="2">Multi-pass membrane protein</topology>
    </subcellularLocation>
</comment>
<evidence type="ECO:0000256" key="5">
    <source>
        <dbReference type="ARBA" id="ARBA00022448"/>
    </source>
</evidence>
<feature type="domain" description="RRM" evidence="12">
    <location>
        <begin position="958"/>
        <end position="1068"/>
    </location>
</feature>
<dbReference type="GO" id="GO:0003723">
    <property type="term" value="F:RNA binding"/>
    <property type="evidence" value="ECO:0007669"/>
    <property type="project" value="UniProtKB-UniRule"/>
</dbReference>
<protein>
    <recommendedName>
        <fullName evidence="4">beta-galactosidase</fullName>
        <ecNumber evidence="4">3.2.1.23</ecNumber>
    </recommendedName>
</protein>
<evidence type="ECO:0000256" key="8">
    <source>
        <dbReference type="ARBA" id="ARBA00023136"/>
    </source>
</evidence>
<evidence type="ECO:0000256" key="6">
    <source>
        <dbReference type="ARBA" id="ARBA00022692"/>
    </source>
</evidence>
<sequence length="1147" mass="123026">MGGPTGRPARSFRLELDDLPFRNDIRPVLQVKSSAHAMMGFANDAFVGCAHGNKQVKGFMFEKPVDLKVGVNHVVLLSSTMGMKDSGGELAEVKGGIQECLIQGLNTGTLDLQVNGWGHKAALEGELKEIYSEKGLGKVQWKPAENDREATWYKVFSFAVVASVERVWSGCSRVFADKAVPSWREQLTLRAFVVSALLAVMFSVIVMKLNLTTGIIPSVNVSAGLLGFFFVRMWTAAAERMGFLRQPFTRQENTVIQTCVVSAYGITFSGGFGSYLFEMSEKIAKQATAVYHGGTNFGRTGASYVLTGYYDEAPMDEYGMYKEPKFGHLRDLAQRNKGVNQTQKHQLMLVWYFKPCLYMDAGLASAVTVLRTCTDVAHVLEQFRLACKKSSVKAAPAAVSVPEVKSAKKGKRNAEDEIEKAVSAKKQKTVPEKAVPVKKQPPPKKVESSSSEEDSSDSEVEVKVQPKKVIQPKKGTQPAKQESSDDSSSESSSDDEPSKKPVAGSKKPPASSSSSDDSSDSDDSSSDEEPAKKPTVLSKKPTVLSKKPVTAVSNGSKQVKPDSSSSDSSSDEDEKPAASLKKPVVASVQKKTQESDSSDSDSDEDESEDDIPAKAQVVAKKKEESSSSSDSDSDSESEDEKPAANLKKPPVPSVQKKTQESDSSDSDSDEDESDDIPAKAQVVAKKKEESGSSSDSDSESESDDEDSNAKTVPPAKAAAIKKKGDSSESSETDSQSDSEDSEPEKPTVPAKRPLATNKKNEQNSAPSGAAKAATNVSKKKSSSDEDDENSEESSDDEDTEQVETKVSGYNSFFDVQETSVVTTQKPAHNEPKTPAKSQSQATGSKTIFVGNLAYSIEREQVKEFFEEAGEVVDVRLATFDDGSFKGFGHVEFATVEAAQKALEFVGHDLMGRPLRIDMATERGAYTPSSGLSSILFIGAVVIQKDNGSFKKFAPRSGNTVFIKGFDTSGGEDQIRTALEEHFGSCGDITRISIPKDYDTGVSKGLVGSLTYHSFILEVSILVGDFTVLCLVCRMAYMDFKDPDSLNKAYELNGTDLGGYSLYVDEAKPRPDNSGGFSGGFSGGRGRSGGFSGGRGGRSDRGRGGSRGRGFGGRGGRGDRGRGGRGTPFRQTAGTASTGKKTTFGDDD</sequence>
<feature type="region of interest" description="Disordered" evidence="10">
    <location>
        <begin position="398"/>
        <end position="803"/>
    </location>
</feature>
<dbReference type="InterPro" id="IPR004813">
    <property type="entry name" value="OPT"/>
</dbReference>
<dbReference type="PANTHER" id="PTHR31645">
    <property type="entry name" value="OLIGOPEPTIDE TRANSPORTER YGL114W-RELATED"/>
    <property type="match status" value="1"/>
</dbReference>
<dbReference type="Gene3D" id="3.30.70.330">
    <property type="match status" value="2"/>
</dbReference>
<evidence type="ECO:0000259" key="12">
    <source>
        <dbReference type="PROSITE" id="PS50102"/>
    </source>
</evidence>
<comment type="catalytic activity">
    <reaction evidence="1">
        <text>Hydrolysis of terminal non-reducing beta-D-galactose residues in beta-D-galactosides.</text>
        <dbReference type="EC" id="3.2.1.23"/>
    </reaction>
</comment>
<feature type="compositionally biased region" description="Acidic residues" evidence="10">
    <location>
        <begin position="784"/>
        <end position="801"/>
    </location>
</feature>
<dbReference type="SUPFAM" id="SSF54928">
    <property type="entry name" value="RNA-binding domain, RBD"/>
    <property type="match status" value="2"/>
</dbReference>
<dbReference type="GO" id="GO:0035673">
    <property type="term" value="F:oligopeptide transmembrane transporter activity"/>
    <property type="evidence" value="ECO:0007669"/>
    <property type="project" value="InterPro"/>
</dbReference>
<evidence type="ECO:0000256" key="7">
    <source>
        <dbReference type="ARBA" id="ARBA00022989"/>
    </source>
</evidence>